<dbReference type="InterPro" id="IPR036271">
    <property type="entry name" value="Tet_transcr_reg_TetR-rel_C_sf"/>
</dbReference>
<proteinExistence type="predicted"/>
<evidence type="ECO:0000256" key="1">
    <source>
        <dbReference type="ARBA" id="ARBA00023125"/>
    </source>
</evidence>
<dbReference type="Proteomes" id="UP000000483">
    <property type="component" value="Chromosome"/>
</dbReference>
<dbReference type="SUPFAM" id="SSF48498">
    <property type="entry name" value="Tetracyclin repressor-like, C-terminal domain"/>
    <property type="match status" value="1"/>
</dbReference>
<dbReference type="STRING" id="880072.Desac_1412"/>
<reference evidence="5" key="2">
    <citation type="submission" date="2011-03" db="EMBL/GenBank/DDBJ databases">
        <title>The complete genome of Desulfobacca acetoxidans DSM 11109.</title>
        <authorList>
            <consortium name="US DOE Joint Genome Institute (JGI-PGF)"/>
            <person name="Lucas S."/>
            <person name="Copeland A."/>
            <person name="Lapidus A."/>
            <person name="Bruce D."/>
            <person name="Goodwin L."/>
            <person name="Pitluck S."/>
            <person name="Peters L."/>
            <person name="Kyrpides N."/>
            <person name="Mavromatis K."/>
            <person name="Ivanova N."/>
            <person name="Ovchinnikova G."/>
            <person name="Teshima H."/>
            <person name="Detter J.C."/>
            <person name="Han C."/>
            <person name="Land M."/>
            <person name="Hauser L."/>
            <person name="Markowitz V."/>
            <person name="Cheng J.-F."/>
            <person name="Hugenholtz P."/>
            <person name="Woyke T."/>
            <person name="Wu D."/>
            <person name="Spring S."/>
            <person name="Schueler E."/>
            <person name="Brambilla E."/>
            <person name="Klenk H.-P."/>
            <person name="Eisen J.A."/>
        </authorList>
    </citation>
    <scope>NUCLEOTIDE SEQUENCE [LARGE SCALE GENOMIC DNA]</scope>
    <source>
        <strain evidence="5">ATCC 700848 / DSM 11109 / ASRB2</strain>
    </source>
</reference>
<dbReference type="HOGENOM" id="CLU_069356_45_1_7"/>
<dbReference type="PROSITE" id="PS01081">
    <property type="entry name" value="HTH_TETR_1"/>
    <property type="match status" value="1"/>
</dbReference>
<feature type="DNA-binding region" description="H-T-H motif" evidence="2">
    <location>
        <begin position="37"/>
        <end position="56"/>
    </location>
</feature>
<dbReference type="InterPro" id="IPR050109">
    <property type="entry name" value="HTH-type_TetR-like_transc_reg"/>
</dbReference>
<dbReference type="RefSeq" id="WP_013706380.1">
    <property type="nucleotide sequence ID" value="NC_015388.1"/>
</dbReference>
<dbReference type="InterPro" id="IPR049488">
    <property type="entry name" value="TM_1030-like_C"/>
</dbReference>
<dbReference type="SUPFAM" id="SSF46689">
    <property type="entry name" value="Homeodomain-like"/>
    <property type="match status" value="1"/>
</dbReference>
<dbReference type="Gene3D" id="1.10.357.10">
    <property type="entry name" value="Tetracycline Repressor, domain 2"/>
    <property type="match status" value="1"/>
</dbReference>
<protein>
    <submittedName>
        <fullName evidence="4">Transcriptional regulator, TetR family</fullName>
    </submittedName>
</protein>
<dbReference type="GO" id="GO:0000976">
    <property type="term" value="F:transcription cis-regulatory region binding"/>
    <property type="evidence" value="ECO:0007669"/>
    <property type="project" value="TreeGrafter"/>
</dbReference>
<dbReference type="InterPro" id="IPR023772">
    <property type="entry name" value="DNA-bd_HTH_TetR-type_CS"/>
</dbReference>
<organism evidence="4 5">
    <name type="scientific">Desulfobacca acetoxidans (strain ATCC 700848 / DSM 11109 / ASRB2)</name>
    <dbReference type="NCBI Taxonomy" id="880072"/>
    <lineage>
        <taxon>Bacteria</taxon>
        <taxon>Pseudomonadati</taxon>
        <taxon>Thermodesulfobacteriota</taxon>
        <taxon>Desulfobaccia</taxon>
        <taxon>Desulfobaccales</taxon>
        <taxon>Desulfobaccaceae</taxon>
        <taxon>Desulfobacca</taxon>
    </lineage>
</organism>
<dbReference type="PROSITE" id="PS50977">
    <property type="entry name" value="HTH_TETR_2"/>
    <property type="match status" value="1"/>
</dbReference>
<name>F2NJ96_DESAR</name>
<dbReference type="GO" id="GO:0003700">
    <property type="term" value="F:DNA-binding transcription factor activity"/>
    <property type="evidence" value="ECO:0007669"/>
    <property type="project" value="TreeGrafter"/>
</dbReference>
<reference evidence="4 5" key="1">
    <citation type="journal article" date="2011" name="Stand. Genomic Sci.">
        <title>Complete genome sequence of the acetate-degrading sulfate reducer Desulfobacca acetoxidans type strain (ASRB2).</title>
        <authorList>
            <person name="Goker M."/>
            <person name="Teshima H."/>
            <person name="Lapidus A."/>
            <person name="Nolan M."/>
            <person name="Lucas S."/>
            <person name="Hammon N."/>
            <person name="Deshpande S."/>
            <person name="Cheng J.F."/>
            <person name="Tapia R."/>
            <person name="Han C."/>
            <person name="Goodwin L."/>
            <person name="Pitluck S."/>
            <person name="Huntemann M."/>
            <person name="Liolios K."/>
            <person name="Ivanova N."/>
            <person name="Pagani I."/>
            <person name="Mavromatis K."/>
            <person name="Ovchinikova G."/>
            <person name="Pati A."/>
            <person name="Chen A."/>
            <person name="Palaniappan K."/>
            <person name="Land M."/>
            <person name="Hauser L."/>
            <person name="Brambilla E.M."/>
            <person name="Rohde M."/>
            <person name="Spring S."/>
            <person name="Detter J.C."/>
            <person name="Woyke T."/>
            <person name="Bristow J."/>
            <person name="Eisen J.A."/>
            <person name="Markowitz V."/>
            <person name="Hugenholtz P."/>
            <person name="Kyrpides N.C."/>
            <person name="Klenk H.P."/>
        </authorList>
    </citation>
    <scope>NUCLEOTIDE SEQUENCE [LARGE SCALE GENOMIC DNA]</scope>
    <source>
        <strain evidence="5">ATCC 700848 / DSM 11109 / ASRB2</strain>
    </source>
</reference>
<dbReference type="OrthoDB" id="9812484at2"/>
<dbReference type="EMBL" id="CP002629">
    <property type="protein sequence ID" value="AEB09268.1"/>
    <property type="molecule type" value="Genomic_DNA"/>
</dbReference>
<keyword evidence="1 2" id="KW-0238">DNA-binding</keyword>
<gene>
    <name evidence="4" type="ordered locus">Desac_1412</name>
</gene>
<evidence type="ECO:0000256" key="2">
    <source>
        <dbReference type="PROSITE-ProRule" id="PRU00335"/>
    </source>
</evidence>
<dbReference type="AlphaFoldDB" id="F2NJ96"/>
<sequence>MPEIVRPTFLNLPEAKQARIIDAALEEFASKGYPQASLNVIVARSGIAKGSLYQYFTDKSGVFLYIFDFAISFVRRILVQVKESTLGEDFFTRLEKSLLAGVAFIKEHPRIYGIYLKILFDQQVPQRQELLRAVRQFSADYLQSLLRQGMARGELRPGLPQQTTTFLLDALLDRFLQAVSVPAFDVALGLDQATEEELGQRVRELVSVLRHGLADGDKPYE</sequence>
<evidence type="ECO:0000313" key="4">
    <source>
        <dbReference type="EMBL" id="AEB09268.1"/>
    </source>
</evidence>
<dbReference type="eggNOG" id="COG1309">
    <property type="taxonomic scope" value="Bacteria"/>
</dbReference>
<dbReference type="InterPro" id="IPR009057">
    <property type="entry name" value="Homeodomain-like_sf"/>
</dbReference>
<keyword evidence="5" id="KW-1185">Reference proteome</keyword>
<dbReference type="InterPro" id="IPR001647">
    <property type="entry name" value="HTH_TetR"/>
</dbReference>
<dbReference type="KEGG" id="dao:Desac_1412"/>
<dbReference type="PANTHER" id="PTHR30055">
    <property type="entry name" value="HTH-TYPE TRANSCRIPTIONAL REGULATOR RUTR"/>
    <property type="match status" value="1"/>
</dbReference>
<feature type="domain" description="HTH tetR-type" evidence="3">
    <location>
        <begin position="14"/>
        <end position="74"/>
    </location>
</feature>
<dbReference type="PANTHER" id="PTHR30055:SF233">
    <property type="entry name" value="REGULATORY PROTEIN TETR"/>
    <property type="match status" value="1"/>
</dbReference>
<dbReference type="PRINTS" id="PR00455">
    <property type="entry name" value="HTHTETR"/>
</dbReference>
<dbReference type="Pfam" id="PF21256">
    <property type="entry name" value="TetR_C_5-like"/>
    <property type="match status" value="1"/>
</dbReference>
<dbReference type="Pfam" id="PF00440">
    <property type="entry name" value="TetR_N"/>
    <property type="match status" value="1"/>
</dbReference>
<accession>F2NJ96</accession>
<evidence type="ECO:0000259" key="3">
    <source>
        <dbReference type="PROSITE" id="PS50977"/>
    </source>
</evidence>
<evidence type="ECO:0000313" key="5">
    <source>
        <dbReference type="Proteomes" id="UP000000483"/>
    </source>
</evidence>